<keyword evidence="1" id="KW-0472">Membrane</keyword>
<sequence length="113" mass="11722">MSRLSQLAFVFAISVLLSFPRFAWAANDGVVVEEPSALAMAGDAAIVRPVMLGVTALGSLLFVVSLPFTLMGGNVGEAAETLVAGPGKTTFVRCLGCTKNGYKKKVTAVEGQD</sequence>
<keyword evidence="1" id="KW-0812">Transmembrane</keyword>
<evidence type="ECO:0000313" key="3">
    <source>
        <dbReference type="EMBL" id="CAA0083806.1"/>
    </source>
</evidence>
<dbReference type="Proteomes" id="UP000434580">
    <property type="component" value="Unassembled WGS sequence"/>
</dbReference>
<evidence type="ECO:0000256" key="1">
    <source>
        <dbReference type="SAM" id="Phobius"/>
    </source>
</evidence>
<feature type="chain" id="PRO_5036372847" description="Multidrug transporter" evidence="2">
    <location>
        <begin position="26"/>
        <end position="113"/>
    </location>
</feature>
<dbReference type="OrthoDB" id="332175at2"/>
<name>A0A5S9N273_9GAMM</name>
<feature type="transmembrane region" description="Helical" evidence="1">
    <location>
        <begin position="49"/>
        <end position="70"/>
    </location>
</feature>
<keyword evidence="1" id="KW-1133">Transmembrane helix</keyword>
<evidence type="ECO:0000313" key="6">
    <source>
        <dbReference type="Proteomes" id="UP000441399"/>
    </source>
</evidence>
<proteinExistence type="predicted"/>
<evidence type="ECO:0000313" key="5">
    <source>
        <dbReference type="Proteomes" id="UP000434580"/>
    </source>
</evidence>
<evidence type="ECO:0008006" key="7">
    <source>
        <dbReference type="Google" id="ProtNLM"/>
    </source>
</evidence>
<dbReference type="Proteomes" id="UP000441399">
    <property type="component" value="Unassembled WGS sequence"/>
</dbReference>
<dbReference type="EMBL" id="CACSIO010000023">
    <property type="protein sequence ID" value="CAA0116164.1"/>
    <property type="molecule type" value="Genomic_DNA"/>
</dbReference>
<keyword evidence="2" id="KW-0732">Signal</keyword>
<organism evidence="3 5">
    <name type="scientific">BD1-7 clade bacterium</name>
    <dbReference type="NCBI Taxonomy" id="2029982"/>
    <lineage>
        <taxon>Bacteria</taxon>
        <taxon>Pseudomonadati</taxon>
        <taxon>Pseudomonadota</taxon>
        <taxon>Gammaproteobacteria</taxon>
        <taxon>Cellvibrionales</taxon>
        <taxon>Spongiibacteraceae</taxon>
        <taxon>BD1-7 clade</taxon>
    </lineage>
</organism>
<reference evidence="5 6" key="1">
    <citation type="submission" date="2019-11" db="EMBL/GenBank/DDBJ databases">
        <authorList>
            <person name="Holert J."/>
        </authorList>
    </citation>
    <scope>NUCLEOTIDE SEQUENCE [LARGE SCALE GENOMIC DNA]</scope>
    <source>
        <strain evidence="3">BC5_2</strain>
        <strain evidence="4">SB11_3</strain>
    </source>
</reference>
<dbReference type="EMBL" id="CACSII010000001">
    <property type="protein sequence ID" value="CAA0083806.1"/>
    <property type="molecule type" value="Genomic_DNA"/>
</dbReference>
<protein>
    <recommendedName>
        <fullName evidence="7">Multidrug transporter</fullName>
    </recommendedName>
</protein>
<evidence type="ECO:0000256" key="2">
    <source>
        <dbReference type="SAM" id="SignalP"/>
    </source>
</evidence>
<feature type="signal peptide" evidence="2">
    <location>
        <begin position="1"/>
        <end position="25"/>
    </location>
</feature>
<gene>
    <name evidence="3" type="ORF">DPBNPPHM_00637</name>
    <name evidence="4" type="ORF">OPDIPICF_01822</name>
</gene>
<accession>A0A5S9N273</accession>
<dbReference type="AlphaFoldDB" id="A0A5S9N273"/>
<keyword evidence="6" id="KW-1185">Reference proteome</keyword>
<evidence type="ECO:0000313" key="4">
    <source>
        <dbReference type="EMBL" id="CAA0116164.1"/>
    </source>
</evidence>